<evidence type="ECO:0000259" key="4">
    <source>
        <dbReference type="Pfam" id="PF15247"/>
    </source>
</evidence>
<feature type="region of interest" description="Disordered" evidence="3">
    <location>
        <begin position="161"/>
        <end position="224"/>
    </location>
</feature>
<dbReference type="GO" id="GO:0003729">
    <property type="term" value="F:mRNA binding"/>
    <property type="evidence" value="ECO:0007669"/>
    <property type="project" value="InterPro"/>
</dbReference>
<dbReference type="InterPro" id="IPR038294">
    <property type="entry name" value="SLBP_RNA_bind_sf"/>
</dbReference>
<reference evidence="5" key="3">
    <citation type="journal article" date="2004" name="Trends Parasitol.">
        <title>The Anopheles gambiae genome: an update.</title>
        <authorList>
            <person name="Mongin E."/>
            <person name="Louis C."/>
            <person name="Holt R.A."/>
            <person name="Birney E."/>
            <person name="Collins F.H."/>
        </authorList>
    </citation>
    <scope>NUCLEOTIDE SEQUENCE</scope>
    <source>
        <strain evidence="5">PEST</strain>
    </source>
</reference>
<keyword evidence="2" id="KW-0694">RNA-binding</keyword>
<organism evidence="5">
    <name type="scientific">Anopheles gambiae</name>
    <name type="common">African malaria mosquito</name>
    <dbReference type="NCBI Taxonomy" id="7165"/>
    <lineage>
        <taxon>Eukaryota</taxon>
        <taxon>Metazoa</taxon>
        <taxon>Ecdysozoa</taxon>
        <taxon>Arthropoda</taxon>
        <taxon>Hexapoda</taxon>
        <taxon>Insecta</taxon>
        <taxon>Pterygota</taxon>
        <taxon>Neoptera</taxon>
        <taxon>Endopterygota</taxon>
        <taxon>Diptera</taxon>
        <taxon>Nematocera</taxon>
        <taxon>Culicoidea</taxon>
        <taxon>Culicidae</taxon>
        <taxon>Anophelinae</taxon>
        <taxon>Anopheles</taxon>
    </lineage>
</organism>
<dbReference type="EMBL" id="AAAB01008880">
    <property type="protein sequence ID" value="EGK96999.1"/>
    <property type="molecule type" value="Genomic_DNA"/>
</dbReference>
<dbReference type="FunFam" id="1.10.8.1120:FF:000001">
    <property type="entry name" value="Histone RNA hairpin-binding protein-like"/>
    <property type="match status" value="1"/>
</dbReference>
<reference evidence="5" key="2">
    <citation type="submission" date="2002-03" db="EMBL/GenBank/DDBJ databases">
        <authorList>
            <consortium name="The Anopheles Genome Sequencing Consortium"/>
        </authorList>
    </citation>
    <scope>NUCLEOTIDE SEQUENCE</scope>
    <source>
        <strain evidence="5">PEST</strain>
    </source>
</reference>
<feature type="domain" description="Histone RNA hairpin-binding protein RNA-binding" evidence="4">
    <location>
        <begin position="226"/>
        <end position="294"/>
    </location>
</feature>
<dbReference type="GO" id="GO:0007076">
    <property type="term" value="P:mitotic chromosome condensation"/>
    <property type="evidence" value="ECO:0007669"/>
    <property type="project" value="UniProtKB-ARBA"/>
</dbReference>
<dbReference type="InterPro" id="IPR029344">
    <property type="entry name" value="SLBP_RNA_bind"/>
</dbReference>
<dbReference type="PaxDb" id="7165-AGAP013023-PB"/>
<protein>
    <submittedName>
        <fullName evidence="5">AGAP013023-PB</fullName>
    </submittedName>
</protein>
<accession>F5HL37</accession>
<feature type="compositionally biased region" description="Polar residues" evidence="3">
    <location>
        <begin position="45"/>
        <end position="57"/>
    </location>
</feature>
<dbReference type="eggNOG" id="KOG3934">
    <property type="taxonomic scope" value="Eukaryota"/>
</dbReference>
<proteinExistence type="inferred from homology"/>
<dbReference type="VEuPathDB" id="VectorBase:AGAP013023"/>
<feature type="compositionally biased region" description="Low complexity" evidence="3">
    <location>
        <begin position="209"/>
        <end position="219"/>
    </location>
</feature>
<name>F5HL37_ANOGA</name>
<dbReference type="VEuPathDB" id="VectorBase:AGAMI1_008882"/>
<feature type="compositionally biased region" description="Basic and acidic residues" evidence="3">
    <location>
        <begin position="194"/>
        <end position="208"/>
    </location>
</feature>
<dbReference type="InterPro" id="IPR026502">
    <property type="entry name" value="SLBP1/SLBP2"/>
</dbReference>
<evidence type="ECO:0000313" key="5">
    <source>
        <dbReference type="EMBL" id="EGK96999.1"/>
    </source>
</evidence>
<dbReference type="Gene3D" id="1.10.8.1120">
    <property type="entry name" value="Histone RNA hairpin-binding protein RNA-binding domain"/>
    <property type="match status" value="1"/>
</dbReference>
<evidence type="ECO:0000256" key="2">
    <source>
        <dbReference type="ARBA" id="ARBA00022884"/>
    </source>
</evidence>
<evidence type="ECO:0000256" key="1">
    <source>
        <dbReference type="ARBA" id="ARBA00006151"/>
    </source>
</evidence>
<gene>
    <name evidence="5" type="ORF">AgaP_AGAP013023</name>
</gene>
<feature type="region of interest" description="Disordered" evidence="3">
    <location>
        <begin position="1"/>
        <end position="57"/>
    </location>
</feature>
<dbReference type="PANTHER" id="PTHR17408:SF0">
    <property type="entry name" value="HISTONE RNA HAIRPIN-BINDING PROTEIN"/>
    <property type="match status" value="1"/>
</dbReference>
<dbReference type="Pfam" id="PF15247">
    <property type="entry name" value="SLBP_RNA_bind"/>
    <property type="match status" value="1"/>
</dbReference>
<reference evidence="5" key="1">
    <citation type="journal article" date="2002" name="Science">
        <title>The genome sequence of the malaria mosquito Anopheles gambiae.</title>
        <authorList>
            <person name="Holt R.A."/>
            <person name="Subramanian G.M."/>
            <person name="Halpern A."/>
            <person name="Sutton G.G."/>
            <person name="Charlab R."/>
            <person name="Nusskern D.R."/>
            <person name="Wincker P."/>
            <person name="Clark A.G."/>
            <person name="Ribeiro J.M."/>
            <person name="Wides R."/>
            <person name="Salzberg S.L."/>
            <person name="Loftus B."/>
            <person name="Yandell M."/>
            <person name="Majoros W.H."/>
            <person name="Rusch D.B."/>
            <person name="Lai Z."/>
            <person name="Kraft C.L."/>
            <person name="Abril J.F."/>
            <person name="Anthouard V."/>
            <person name="Arensburger P."/>
            <person name="Atkinson P.W."/>
            <person name="Baden H."/>
            <person name="de Berardinis V."/>
            <person name="Baldwin D."/>
            <person name="Benes V."/>
            <person name="Biedler J."/>
            <person name="Blass C."/>
            <person name="Bolanos R."/>
            <person name="Boscus D."/>
            <person name="Barnstead M."/>
            <person name="Cai S."/>
            <person name="Center A."/>
            <person name="Chaturverdi K."/>
            <person name="Christophides G.K."/>
            <person name="Chrystal M.A."/>
            <person name="Clamp M."/>
            <person name="Cravchik A."/>
            <person name="Curwen V."/>
            <person name="Dana A."/>
            <person name="Delcher A."/>
            <person name="Dew I."/>
            <person name="Evans C.A."/>
            <person name="Flanigan M."/>
            <person name="Grundschober-Freimoser A."/>
            <person name="Friedli L."/>
            <person name="Gu Z."/>
            <person name="Guan P."/>
            <person name="Guigo R."/>
            <person name="Hillenmeyer M.E."/>
            <person name="Hladun S.L."/>
            <person name="Hogan J.R."/>
            <person name="Hong Y.S."/>
            <person name="Hoover J."/>
            <person name="Jaillon O."/>
            <person name="Ke Z."/>
            <person name="Kodira C."/>
            <person name="Kokoza E."/>
            <person name="Koutsos A."/>
            <person name="Letunic I."/>
            <person name="Levitsky A."/>
            <person name="Liang Y."/>
            <person name="Lin J.J."/>
            <person name="Lobo N.F."/>
            <person name="Lopez J.R."/>
            <person name="Malek J.A."/>
            <person name="McIntosh T.C."/>
            <person name="Meister S."/>
            <person name="Miller J."/>
            <person name="Mobarry C."/>
            <person name="Mongin E."/>
            <person name="Murphy S.D."/>
            <person name="O'Brochta D.A."/>
            <person name="Pfannkoch C."/>
            <person name="Qi R."/>
            <person name="Regier M.A."/>
            <person name="Remington K."/>
            <person name="Shao H."/>
            <person name="Sharakhova M.V."/>
            <person name="Sitter C.D."/>
            <person name="Shetty J."/>
            <person name="Smith T.J."/>
            <person name="Strong R."/>
            <person name="Sun J."/>
            <person name="Thomasova D."/>
            <person name="Ton L.Q."/>
            <person name="Topalis P."/>
            <person name="Tu Z."/>
            <person name="Unger M.F."/>
            <person name="Walenz B."/>
            <person name="Wang A."/>
            <person name="Wang J."/>
            <person name="Wang M."/>
            <person name="Wang X."/>
            <person name="Woodford K.J."/>
            <person name="Wortman J.R."/>
            <person name="Wu M."/>
            <person name="Yao A."/>
            <person name="Zdobnov E.M."/>
            <person name="Zhang H."/>
            <person name="Zhao Q."/>
            <person name="Zhao S."/>
            <person name="Zhu S.C."/>
            <person name="Zhimulev I."/>
            <person name="Coluzzi M."/>
            <person name="della Torre A."/>
            <person name="Roth C.W."/>
            <person name="Louis C."/>
            <person name="Kalush F."/>
            <person name="Mural R.J."/>
            <person name="Myers E.W."/>
            <person name="Adams M.D."/>
            <person name="Smith H.O."/>
            <person name="Broder S."/>
            <person name="Gardner M.J."/>
            <person name="Fraser C.M."/>
            <person name="Birney E."/>
            <person name="Bork P."/>
            <person name="Brey P.T."/>
            <person name="Venter J.C."/>
            <person name="Weissenbach J."/>
            <person name="Kafatos F.C."/>
            <person name="Collins F.H."/>
            <person name="Hoffman S.L."/>
        </authorList>
    </citation>
    <scope>NUCLEOTIDE SEQUENCE [LARGE SCALE GENOMIC DNA]</scope>
    <source>
        <strain evidence="5">PEST</strain>
    </source>
</reference>
<reference evidence="5" key="5">
    <citation type="submission" date="2011-05" db="EMBL/GenBank/DDBJ databases">
        <authorList>
            <consortium name="VectorBase"/>
        </authorList>
    </citation>
    <scope>NUCLEOTIDE SEQUENCE</scope>
    <source>
        <strain evidence="5">PEST</strain>
    </source>
</reference>
<evidence type="ECO:0000256" key="3">
    <source>
        <dbReference type="SAM" id="MobiDB-lite"/>
    </source>
</evidence>
<dbReference type="AlphaFoldDB" id="F5HL37"/>
<dbReference type="STRING" id="7165.F5HL37"/>
<dbReference type="GO" id="GO:0005634">
    <property type="term" value="C:nucleus"/>
    <property type="evidence" value="ECO:0007669"/>
    <property type="project" value="UniProtKB-ARBA"/>
</dbReference>
<dbReference type="PANTHER" id="PTHR17408">
    <property type="entry name" value="HISTONE RNA HAIRPIN-BINDING PROTEIN"/>
    <property type="match status" value="1"/>
</dbReference>
<dbReference type="PhylomeDB" id="F5HL37"/>
<sequence>MSSTSVDFSSKIDFPTSWYEPTPEELEEEARMLRSARQLPEPNEAASSAAGTESQSLAGEADEMSILYKAASGGRQIEIDILGYGDSFSKFCVFYCIVHLFPANGPGVLVPCSLSTDSANVTKFEKLVQNDLIKSPFKRRLSGGSSSEETDDRRAVSVMDRDADGDGEAAGGSPSSGTRAGGGTGGQWKKSKKHENDHGSSLRSRRESSSSGASSQNSRRQIEYETDEAVLARRQKQIDYGKNTLGYETYIQQVPRHARTKEHPATPQKHLKYSRRAWDGLIKVWRKKLHCFDPNGDSSTFDENA</sequence>
<comment type="similarity">
    <text evidence="1">Belongs to the SLBP family.</text>
</comment>
<comment type="caution">
    <text evidence="5">The sequence shown here is derived from an EMBL/GenBank/DDBJ whole genome shotgun (WGS) entry which is preliminary data.</text>
</comment>
<reference evidence="5" key="4">
    <citation type="journal article" date="2007" name="Genome Biol.">
        <title>Update of the Anopheles gambiae PEST genome assembly.</title>
        <authorList>
            <person name="Sharakhova M.V."/>
            <person name="Hammond M.P."/>
            <person name="Lobo N.F."/>
            <person name="Krzywinski J."/>
            <person name="Unger M.F."/>
            <person name="Hillenmeyer M.E."/>
            <person name="Bruggner R.V."/>
            <person name="Birney E."/>
            <person name="Collins F.H."/>
        </authorList>
    </citation>
    <scope>NUCLEOTIDE SEQUENCE</scope>
    <source>
        <strain evidence="5">PEST</strain>
    </source>
</reference>